<keyword evidence="2" id="KW-1185">Reference proteome</keyword>
<evidence type="ECO:0000313" key="1">
    <source>
        <dbReference type="EMBL" id="MBB3928289.1"/>
    </source>
</evidence>
<gene>
    <name evidence="1" type="ORF">GGR43_004033</name>
</gene>
<accession>A0A7W6FSP7</accession>
<reference evidence="1 2" key="1">
    <citation type="submission" date="2020-08" db="EMBL/GenBank/DDBJ databases">
        <title>Genomic Encyclopedia of Type Strains, Phase IV (KMG-IV): sequencing the most valuable type-strain genomes for metagenomic binning, comparative biology and taxonomic classification.</title>
        <authorList>
            <person name="Goeker M."/>
        </authorList>
    </citation>
    <scope>NUCLEOTIDE SEQUENCE [LARGE SCALE GENOMIC DNA]</scope>
    <source>
        <strain evidence="1 2">DSM 26189</strain>
    </source>
</reference>
<organism evidence="1 2">
    <name type="scientific">Sphingobium jiangsuense</name>
    <dbReference type="NCBI Taxonomy" id="870476"/>
    <lineage>
        <taxon>Bacteria</taxon>
        <taxon>Pseudomonadati</taxon>
        <taxon>Pseudomonadota</taxon>
        <taxon>Alphaproteobacteria</taxon>
        <taxon>Sphingomonadales</taxon>
        <taxon>Sphingomonadaceae</taxon>
        <taxon>Sphingobium</taxon>
    </lineage>
</organism>
<name>A0A7W6FSP7_9SPHN</name>
<evidence type="ECO:0000313" key="2">
    <source>
        <dbReference type="Proteomes" id="UP000571950"/>
    </source>
</evidence>
<dbReference type="EMBL" id="JACIDT010000022">
    <property type="protein sequence ID" value="MBB3928289.1"/>
    <property type="molecule type" value="Genomic_DNA"/>
</dbReference>
<dbReference type="RefSeq" id="WP_188073575.1">
    <property type="nucleotide sequence ID" value="NZ_BSPS01000177.1"/>
</dbReference>
<dbReference type="Proteomes" id="UP000571950">
    <property type="component" value="Unassembled WGS sequence"/>
</dbReference>
<comment type="caution">
    <text evidence="1">The sequence shown here is derived from an EMBL/GenBank/DDBJ whole genome shotgun (WGS) entry which is preliminary data.</text>
</comment>
<dbReference type="AlphaFoldDB" id="A0A7W6FSP7"/>
<protein>
    <submittedName>
        <fullName evidence="1">Uncharacterized protein</fullName>
    </submittedName>
</protein>
<sequence length="69" mass="7767">MDNFYNETRPVIENGKLVFISNGGSRAFIGIRQVRKTVKELEGKGNLRPSSLATLELYRAGIALWEANR</sequence>
<proteinExistence type="predicted"/>